<protein>
    <submittedName>
        <fullName evidence="8">Plastocyanin</fullName>
    </submittedName>
</protein>
<dbReference type="SUPFAM" id="SSF49503">
    <property type="entry name" value="Cupredoxins"/>
    <property type="match status" value="1"/>
</dbReference>
<dbReference type="Pfam" id="PF00127">
    <property type="entry name" value="Copper-bind"/>
    <property type="match status" value="1"/>
</dbReference>
<gene>
    <name evidence="8" type="ORF">SAMN05421858_1546</name>
</gene>
<dbReference type="PANTHER" id="PTHR34192:SF10">
    <property type="entry name" value="PLASTOCYANIN MAJOR ISOFORM, CHLOROPLASTIC-RELATED"/>
    <property type="match status" value="1"/>
</dbReference>
<evidence type="ECO:0000313" key="9">
    <source>
        <dbReference type="Proteomes" id="UP000186914"/>
    </source>
</evidence>
<proteinExistence type="predicted"/>
<dbReference type="GO" id="GO:0016020">
    <property type="term" value="C:membrane"/>
    <property type="evidence" value="ECO:0007669"/>
    <property type="project" value="UniProtKB-SubCell"/>
</dbReference>
<keyword evidence="5" id="KW-0186">Copper</keyword>
<dbReference type="InterPro" id="IPR000923">
    <property type="entry name" value="BlueCu_1"/>
</dbReference>
<dbReference type="Gene3D" id="2.60.40.420">
    <property type="entry name" value="Cupredoxins - blue copper proteins"/>
    <property type="match status" value="1"/>
</dbReference>
<dbReference type="RefSeq" id="WP_076429377.1">
    <property type="nucleotide sequence ID" value="NZ_FTNO01000001.1"/>
</dbReference>
<evidence type="ECO:0000256" key="1">
    <source>
        <dbReference type="ARBA" id="ARBA00004370"/>
    </source>
</evidence>
<sequence>MNRRAFLAGVVGSASATLAGCTGILNTGSNTPDGDIGMGSVSFNPQEYEAKVGETVVWVNTDMRNHSVTAYEAGIPEDAEYFASGGFDTEEAARDAWRNGNGTINPNTTFEHTFEVPGEYAYFCIPHETGGMSGTVVVTE</sequence>
<evidence type="ECO:0000256" key="4">
    <source>
        <dbReference type="ARBA" id="ARBA00022982"/>
    </source>
</evidence>
<feature type="domain" description="Blue (type 1) copper" evidence="7">
    <location>
        <begin position="36"/>
        <end position="138"/>
    </location>
</feature>
<dbReference type="InterPro" id="IPR028871">
    <property type="entry name" value="BlueCu_1_BS"/>
</dbReference>
<name>A0A1N6YFG1_9EURY</name>
<keyword evidence="4" id="KW-0249">Electron transport</keyword>
<keyword evidence="3" id="KW-0479">Metal-binding</keyword>
<dbReference type="PANTHER" id="PTHR34192">
    <property type="entry name" value="PLASTOCYANIN MAJOR ISOFORM, CHLOROPLASTIC-RELATED"/>
    <property type="match status" value="1"/>
</dbReference>
<dbReference type="InterPro" id="IPR008972">
    <property type="entry name" value="Cupredoxin"/>
</dbReference>
<keyword evidence="2" id="KW-0813">Transport</keyword>
<organism evidence="8 9">
    <name type="scientific">Haladaptatus litoreus</name>
    <dbReference type="NCBI Taxonomy" id="553468"/>
    <lineage>
        <taxon>Archaea</taxon>
        <taxon>Methanobacteriati</taxon>
        <taxon>Methanobacteriota</taxon>
        <taxon>Stenosarchaea group</taxon>
        <taxon>Halobacteria</taxon>
        <taxon>Halobacteriales</taxon>
        <taxon>Haladaptataceae</taxon>
        <taxon>Haladaptatus</taxon>
    </lineage>
</organism>
<evidence type="ECO:0000313" key="8">
    <source>
        <dbReference type="EMBL" id="SIR13365.1"/>
    </source>
</evidence>
<keyword evidence="9" id="KW-1185">Reference proteome</keyword>
<dbReference type="OrthoDB" id="4392at2157"/>
<evidence type="ECO:0000256" key="2">
    <source>
        <dbReference type="ARBA" id="ARBA00022448"/>
    </source>
</evidence>
<dbReference type="GO" id="GO:0005507">
    <property type="term" value="F:copper ion binding"/>
    <property type="evidence" value="ECO:0007669"/>
    <property type="project" value="InterPro"/>
</dbReference>
<reference evidence="9" key="1">
    <citation type="submission" date="2017-01" db="EMBL/GenBank/DDBJ databases">
        <authorList>
            <person name="Varghese N."/>
            <person name="Submissions S."/>
        </authorList>
    </citation>
    <scope>NUCLEOTIDE SEQUENCE [LARGE SCALE GENOMIC DNA]</scope>
    <source>
        <strain evidence="9">CGMCC 1.7737</strain>
    </source>
</reference>
<evidence type="ECO:0000259" key="7">
    <source>
        <dbReference type="Pfam" id="PF00127"/>
    </source>
</evidence>
<comment type="subcellular location">
    <subcellularLocation>
        <location evidence="1">Membrane</location>
    </subcellularLocation>
</comment>
<dbReference type="GO" id="GO:0009055">
    <property type="term" value="F:electron transfer activity"/>
    <property type="evidence" value="ECO:0007669"/>
    <property type="project" value="InterPro"/>
</dbReference>
<evidence type="ECO:0000256" key="5">
    <source>
        <dbReference type="ARBA" id="ARBA00023008"/>
    </source>
</evidence>
<evidence type="ECO:0000256" key="3">
    <source>
        <dbReference type="ARBA" id="ARBA00022723"/>
    </source>
</evidence>
<accession>A0A1N6YFG1</accession>
<keyword evidence="6" id="KW-0472">Membrane</keyword>
<dbReference type="PROSITE" id="PS00196">
    <property type="entry name" value="COPPER_BLUE"/>
    <property type="match status" value="1"/>
</dbReference>
<dbReference type="AlphaFoldDB" id="A0A1N6YFG1"/>
<dbReference type="PROSITE" id="PS51257">
    <property type="entry name" value="PROKAR_LIPOPROTEIN"/>
    <property type="match status" value="1"/>
</dbReference>
<evidence type="ECO:0000256" key="6">
    <source>
        <dbReference type="ARBA" id="ARBA00023136"/>
    </source>
</evidence>
<dbReference type="Proteomes" id="UP000186914">
    <property type="component" value="Unassembled WGS sequence"/>
</dbReference>
<dbReference type="EMBL" id="FTNO01000001">
    <property type="protein sequence ID" value="SIR13365.1"/>
    <property type="molecule type" value="Genomic_DNA"/>
</dbReference>